<dbReference type="Proteomes" id="UP000066487">
    <property type="component" value="Chromosome"/>
</dbReference>
<evidence type="ECO:0000256" key="2">
    <source>
        <dbReference type="SAM" id="MobiDB-lite"/>
    </source>
</evidence>
<feature type="transmembrane region" description="Helical" evidence="3">
    <location>
        <begin position="1152"/>
        <end position="1172"/>
    </location>
</feature>
<keyword evidence="3" id="KW-0812">Transmembrane</keyword>
<feature type="transmembrane region" description="Helical" evidence="3">
    <location>
        <begin position="228"/>
        <end position="250"/>
    </location>
</feature>
<organism evidence="4 5">
    <name type="scientific">Pseudomonas fluorescens</name>
    <dbReference type="NCBI Taxonomy" id="294"/>
    <lineage>
        <taxon>Bacteria</taxon>
        <taxon>Pseudomonadati</taxon>
        <taxon>Pseudomonadota</taxon>
        <taxon>Gammaproteobacteria</taxon>
        <taxon>Pseudomonadales</taxon>
        <taxon>Pseudomonadaceae</taxon>
        <taxon>Pseudomonas</taxon>
    </lineage>
</organism>
<reference evidence="5" key="1">
    <citation type="submission" date="2015-09" db="EMBL/GenBank/DDBJ databases">
        <title>Whole genome sequence of Pseudomonas fluorescens FW300-N2E3.</title>
        <authorList>
            <person name="Ray J."/>
            <person name="Melnyk R."/>
            <person name="Deutschbauer A."/>
        </authorList>
    </citation>
    <scope>NUCLEOTIDE SEQUENCE [LARGE SCALE GENOMIC DNA]</scope>
    <source>
        <strain evidence="5">FW300-N2E3</strain>
    </source>
</reference>
<keyword evidence="3" id="KW-0472">Membrane</keyword>
<feature type="transmembrane region" description="Helical" evidence="3">
    <location>
        <begin position="173"/>
        <end position="192"/>
    </location>
</feature>
<feature type="transmembrane region" description="Helical" evidence="3">
    <location>
        <begin position="863"/>
        <end position="885"/>
    </location>
</feature>
<evidence type="ECO:0000256" key="1">
    <source>
        <dbReference type="SAM" id="Coils"/>
    </source>
</evidence>
<keyword evidence="3" id="KW-1133">Transmembrane helix</keyword>
<feature type="transmembrane region" description="Helical" evidence="3">
    <location>
        <begin position="572"/>
        <end position="591"/>
    </location>
</feature>
<proteinExistence type="predicted"/>
<feature type="region of interest" description="Disordered" evidence="2">
    <location>
        <begin position="1177"/>
        <end position="1197"/>
    </location>
</feature>
<feature type="transmembrane region" description="Helical" evidence="3">
    <location>
        <begin position="775"/>
        <end position="792"/>
    </location>
</feature>
<feature type="transmembrane region" description="Helical" evidence="3">
    <location>
        <begin position="1062"/>
        <end position="1080"/>
    </location>
</feature>
<feature type="transmembrane region" description="Helical" evidence="3">
    <location>
        <begin position="354"/>
        <end position="376"/>
    </location>
</feature>
<sequence>MQWMFMLIGLVLGWVLDESFSDALIGALIGLGAGQAIVLRRLNSQADEQRRQLEQAQVALDVVEQRLALLETRGVQAAPVPESTTASEPIISPDIVFDQAPEPGPAPLSAAQELVWELPPEFEPVHASITPEPADLWAPQPSEPPQPAEPRGPNLIERGITAARNWLFGGNTVLRVGVVLLFFGLAFLLRYATEGMVVPIELRYAGVAAAALALLGLGWWLRLRNTNYALILQGTGIAVLYLTVFAAMRLHPLLDPTAALGLLVAVTIFSAILAITQDSLALACAAALGGFAAPILTSTGAGNHVALFSYFALLNTGILAIAWFKAWRPLNLIGFAGTFGIGFAWGVRSYTPELLWSTEPFLILFFLMYLAIGLLFTRRKLLEMTDAPEDDSRDALLRWSARKGDYVDGTMLFGPPLVGFGMQFALIHHFEFAAAFSALALGIVYMGLARFLSGGRALLLAETCLALGVIFASLAIPLGLDARWTAAAWAVEGAGIFWLGLRQHRPLARAFALLLQLGSALAFLSKLSLGDSSLLDGSALGALMLGVALLFSFYHLRNASPEQTSAWERKGLPVLACAGLTFLYLLAPLSFFTHGTAISWALAGLVTLFVGLRLQSRTFLFTAFGVQLLGGVLFLLRLQGASGEEAAVFSAGWSGLLTASLIGLALIGGMLFAARDDMVRSDARLLRGLSVVLLAGLVLINLAVLFVLPWQTASAVWAASGLLIIWLSLYLQQRVSFVFGLLLQVIGGAAFLIAGPELLGPLASEGLRPLGHSGFWTPMVLGLAAMVGAWRLQLGNHASAFDALSLQRLSELLLVWGAAWWALALISEVLRFAPLNLQATLLLGLAALSVAVWTLLSRRLQWPALGVLCTLLIPAAALVLVAAWYSRYHPAANFGWLAWAMVFGMHFISLRRLAPMLPARVLSAAHVVGCWLLIGVLALELRYGLLVLSEQYNAWRWLGWAILPSLYLVLMAAPRAWPWPVSAYAREYRVYAALPLALLMLGWFWLANIASDGTAEPLPYLPLLNPLDIGLLFALFGVYMWSRSAVSQLAIRADYAEGATQVVAGVSLFAFFTALVMRSAHHWAGVPYELDALLESMLVQAGLSIVWTLIALSLMIGGHLRHRREVWLVGAALIALVVAKLVFVELSNRGGLARIVSFIGVGVLLLVVGYFAPLPPKRAEPTPGPEKPANESEGVSS</sequence>
<evidence type="ECO:0000256" key="3">
    <source>
        <dbReference type="SAM" id="Phobius"/>
    </source>
</evidence>
<feature type="transmembrane region" description="Helical" evidence="3">
    <location>
        <begin position="813"/>
        <end position="833"/>
    </location>
</feature>
<dbReference type="PANTHER" id="PTHR38434">
    <property type="entry name" value="BLL2549 PROTEIN"/>
    <property type="match status" value="1"/>
</dbReference>
<dbReference type="RefSeq" id="WP_054595175.1">
    <property type="nucleotide sequence ID" value="NZ_CP012830.1"/>
</dbReference>
<feature type="transmembrane region" description="Helical" evidence="3">
    <location>
        <begin position="432"/>
        <end position="452"/>
    </location>
</feature>
<feature type="transmembrane region" description="Helical" evidence="3">
    <location>
        <begin position="280"/>
        <end position="299"/>
    </location>
</feature>
<feature type="transmembrane region" description="Helical" evidence="3">
    <location>
        <begin position="990"/>
        <end position="1011"/>
    </location>
</feature>
<feature type="transmembrane region" description="Helical" evidence="3">
    <location>
        <begin position="891"/>
        <end position="909"/>
    </location>
</feature>
<keyword evidence="1" id="KW-0175">Coiled coil</keyword>
<feature type="transmembrane region" description="Helical" evidence="3">
    <location>
        <begin position="330"/>
        <end position="348"/>
    </location>
</feature>
<evidence type="ECO:0000313" key="4">
    <source>
        <dbReference type="EMBL" id="ALI01802.1"/>
    </source>
</evidence>
<feature type="transmembrane region" description="Helical" evidence="3">
    <location>
        <begin position="839"/>
        <end position="856"/>
    </location>
</feature>
<feature type="coiled-coil region" evidence="1">
    <location>
        <begin position="39"/>
        <end position="73"/>
    </location>
</feature>
<feature type="transmembrane region" description="Helical" evidence="3">
    <location>
        <begin position="921"/>
        <end position="945"/>
    </location>
</feature>
<dbReference type="PANTHER" id="PTHR38434:SF1">
    <property type="entry name" value="BLL2549 PROTEIN"/>
    <property type="match status" value="1"/>
</dbReference>
<protein>
    <recommendedName>
        <fullName evidence="6">DUF2339 domain-containing protein</fullName>
    </recommendedName>
</protein>
<dbReference type="AlphaFoldDB" id="A0A0N9WC88"/>
<evidence type="ECO:0000313" key="5">
    <source>
        <dbReference type="Proteomes" id="UP000066487"/>
    </source>
</evidence>
<feature type="transmembrane region" description="Helical" evidence="3">
    <location>
        <begin position="1126"/>
        <end position="1146"/>
    </location>
</feature>
<dbReference type="InterPro" id="IPR019286">
    <property type="entry name" value="DUF2339_TM"/>
</dbReference>
<feature type="transmembrane region" description="Helical" evidence="3">
    <location>
        <begin position="20"/>
        <end position="42"/>
    </location>
</feature>
<feature type="transmembrane region" description="Helical" evidence="3">
    <location>
        <begin position="459"/>
        <end position="478"/>
    </location>
</feature>
<feature type="transmembrane region" description="Helical" evidence="3">
    <location>
        <begin position="714"/>
        <end position="731"/>
    </location>
</feature>
<feature type="transmembrane region" description="Helical" evidence="3">
    <location>
        <begin position="685"/>
        <end position="708"/>
    </location>
</feature>
<feature type="transmembrane region" description="Helical" evidence="3">
    <location>
        <begin position="508"/>
        <end position="525"/>
    </location>
</feature>
<evidence type="ECO:0008006" key="6">
    <source>
        <dbReference type="Google" id="ProtNLM"/>
    </source>
</evidence>
<feature type="transmembrane region" description="Helical" evidence="3">
    <location>
        <begin position="1023"/>
        <end position="1041"/>
    </location>
</feature>
<feature type="transmembrane region" description="Helical" evidence="3">
    <location>
        <begin position="738"/>
        <end position="755"/>
    </location>
</feature>
<gene>
    <name evidence="4" type="ORF">AO353_12195</name>
</gene>
<feature type="transmembrane region" description="Helical" evidence="3">
    <location>
        <begin position="204"/>
        <end position="221"/>
    </location>
</feature>
<feature type="transmembrane region" description="Helical" evidence="3">
    <location>
        <begin position="619"/>
        <end position="639"/>
    </location>
</feature>
<feature type="transmembrane region" description="Helical" evidence="3">
    <location>
        <begin position="957"/>
        <end position="978"/>
    </location>
</feature>
<feature type="transmembrane region" description="Helical" evidence="3">
    <location>
        <begin position="305"/>
        <end position="323"/>
    </location>
</feature>
<accession>A0A0N9WC88</accession>
<dbReference type="OrthoDB" id="207428at2"/>
<dbReference type="EMBL" id="CP012830">
    <property type="protein sequence ID" value="ALI01802.1"/>
    <property type="molecule type" value="Genomic_DNA"/>
</dbReference>
<feature type="transmembrane region" description="Helical" evidence="3">
    <location>
        <begin position="1092"/>
        <end position="1114"/>
    </location>
</feature>
<name>A0A0N9WC88_PSEFL</name>
<dbReference type="Pfam" id="PF10101">
    <property type="entry name" value="DUF2339"/>
    <property type="match status" value="2"/>
</dbReference>
<feature type="transmembrane region" description="Helical" evidence="3">
    <location>
        <begin position="537"/>
        <end position="556"/>
    </location>
</feature>
<reference evidence="4 5" key="2">
    <citation type="journal article" date="2018" name="Nature">
        <title>Mutant phenotypes for thousands of bacterial genes of unknown function.</title>
        <authorList>
            <person name="Price M.N."/>
            <person name="Wetmore K.M."/>
            <person name="Waters R.J."/>
            <person name="Callaghan M."/>
            <person name="Ray J."/>
            <person name="Liu H."/>
            <person name="Kuehl J.V."/>
            <person name="Melnyk R.A."/>
            <person name="Lamson J.S."/>
            <person name="Suh Y."/>
            <person name="Carlson H.K."/>
            <person name="Esquivel Z."/>
            <person name="Sadeeshkumar H."/>
            <person name="Chakraborty R."/>
            <person name="Zane G.M."/>
            <person name="Rubin B.E."/>
            <person name="Wall J.D."/>
            <person name="Visel A."/>
            <person name="Bristow J."/>
            <person name="Blow M.J."/>
            <person name="Arkin A.P."/>
            <person name="Deutschbauer A.M."/>
        </authorList>
    </citation>
    <scope>NUCLEOTIDE SEQUENCE [LARGE SCALE GENOMIC DNA]</scope>
    <source>
        <strain evidence="4 5">FW300-N2E3</strain>
    </source>
</reference>
<feature type="transmembrane region" description="Helical" evidence="3">
    <location>
        <begin position="597"/>
        <end position="614"/>
    </location>
</feature>
<feature type="transmembrane region" description="Helical" evidence="3">
    <location>
        <begin position="256"/>
        <end position="275"/>
    </location>
</feature>
<feature type="transmembrane region" description="Helical" evidence="3">
    <location>
        <begin position="651"/>
        <end position="673"/>
    </location>
</feature>